<dbReference type="PROSITE" id="PS50939">
    <property type="entry name" value="CYTOCHROME_B561"/>
    <property type="match status" value="1"/>
</dbReference>
<evidence type="ECO:0000256" key="4">
    <source>
        <dbReference type="ARBA" id="ARBA00022617"/>
    </source>
</evidence>
<dbReference type="InterPro" id="IPR006593">
    <property type="entry name" value="Cyt_b561/ferric_Rdtase_TM"/>
</dbReference>
<keyword evidence="7" id="KW-0249">Electron transport</keyword>
<comment type="cofactor">
    <cofactor evidence="1">
        <name>heme b</name>
        <dbReference type="ChEBI" id="CHEBI:60344"/>
    </cofactor>
</comment>
<evidence type="ECO:0000256" key="3">
    <source>
        <dbReference type="ARBA" id="ARBA00022448"/>
    </source>
</evidence>
<keyword evidence="14" id="KW-1185">Reference proteome</keyword>
<protein>
    <recommendedName>
        <fullName evidence="12">Cytochrome b561 domain-containing protein</fullName>
    </recommendedName>
</protein>
<organism evidence="13 14">
    <name type="scientific">Phyllotreta striolata</name>
    <name type="common">Striped flea beetle</name>
    <name type="synonym">Crioceris striolata</name>
    <dbReference type="NCBI Taxonomy" id="444603"/>
    <lineage>
        <taxon>Eukaryota</taxon>
        <taxon>Metazoa</taxon>
        <taxon>Ecdysozoa</taxon>
        <taxon>Arthropoda</taxon>
        <taxon>Hexapoda</taxon>
        <taxon>Insecta</taxon>
        <taxon>Pterygota</taxon>
        <taxon>Neoptera</taxon>
        <taxon>Endopterygota</taxon>
        <taxon>Coleoptera</taxon>
        <taxon>Polyphaga</taxon>
        <taxon>Cucujiformia</taxon>
        <taxon>Chrysomeloidea</taxon>
        <taxon>Chrysomelidae</taxon>
        <taxon>Galerucinae</taxon>
        <taxon>Alticini</taxon>
        <taxon>Phyllotreta</taxon>
    </lineage>
</organism>
<feature type="transmembrane region" description="Helical" evidence="11">
    <location>
        <begin position="17"/>
        <end position="39"/>
    </location>
</feature>
<dbReference type="PANTHER" id="PTHR10106:SF0">
    <property type="entry name" value="LD36721P"/>
    <property type="match status" value="1"/>
</dbReference>
<keyword evidence="10 11" id="KW-0472">Membrane</keyword>
<feature type="transmembrane region" description="Helical" evidence="11">
    <location>
        <begin position="158"/>
        <end position="181"/>
    </location>
</feature>
<dbReference type="Proteomes" id="UP001153712">
    <property type="component" value="Chromosome 1"/>
</dbReference>
<keyword evidence="5 11" id="KW-0812">Transmembrane</keyword>
<evidence type="ECO:0000256" key="10">
    <source>
        <dbReference type="ARBA" id="ARBA00023136"/>
    </source>
</evidence>
<feature type="transmembrane region" description="Helical" evidence="11">
    <location>
        <begin position="125"/>
        <end position="146"/>
    </location>
</feature>
<accession>A0A9N9TFC7</accession>
<dbReference type="AlphaFoldDB" id="A0A9N9TFC7"/>
<dbReference type="SMART" id="SM00665">
    <property type="entry name" value="B561"/>
    <property type="match status" value="1"/>
</dbReference>
<evidence type="ECO:0000313" key="14">
    <source>
        <dbReference type="Proteomes" id="UP001153712"/>
    </source>
</evidence>
<keyword evidence="3" id="KW-0813">Transport</keyword>
<dbReference type="PANTHER" id="PTHR10106">
    <property type="entry name" value="CYTOCHROME B561-RELATED"/>
    <property type="match status" value="1"/>
</dbReference>
<evidence type="ECO:0000313" key="13">
    <source>
        <dbReference type="EMBL" id="CAG9854291.1"/>
    </source>
</evidence>
<gene>
    <name evidence="13" type="ORF">PHYEVI_LOCUS754</name>
</gene>
<keyword evidence="4" id="KW-0349">Heme</keyword>
<dbReference type="Pfam" id="PF03188">
    <property type="entry name" value="Cytochrom_B561"/>
    <property type="match status" value="1"/>
</dbReference>
<name>A0A9N9TFC7_PHYSR</name>
<dbReference type="GO" id="GO:0046872">
    <property type="term" value="F:metal ion binding"/>
    <property type="evidence" value="ECO:0007669"/>
    <property type="project" value="UniProtKB-KW"/>
</dbReference>
<evidence type="ECO:0000256" key="8">
    <source>
        <dbReference type="ARBA" id="ARBA00022989"/>
    </source>
</evidence>
<feature type="domain" description="Cytochrome b561" evidence="12">
    <location>
        <begin position="20"/>
        <end position="221"/>
    </location>
</feature>
<proteinExistence type="predicted"/>
<evidence type="ECO:0000256" key="6">
    <source>
        <dbReference type="ARBA" id="ARBA00022723"/>
    </source>
</evidence>
<keyword evidence="9" id="KW-0408">Iron</keyword>
<dbReference type="OrthoDB" id="907479at2759"/>
<sequence length="271" mass="31157">MDRMCCNCPYRKQYFSCYLIATVIGIFTFMLLLIWLFAFKNGLGFKTADLIFNWHPLLMTLGMIFMFSHAILFYRTGTICNKNCLKMAHGISQFAVILFAILGLIAVFSNHIMNGIPNMYSLHSWLGLTVILIFMLNFAFGFYFFFYPKADAACRKAALPYHVRVGIVCFILAIITAVTGIGEKAIFSISNYKDMPLEGALCNLLGFMFIIYGLTILYLVMEPCYKRAEAPAAPCLQQPQPRKFAPTYFNPYYSYPRQCPTRYTQNVFWNY</sequence>
<dbReference type="GO" id="GO:0016491">
    <property type="term" value="F:oxidoreductase activity"/>
    <property type="evidence" value="ECO:0007669"/>
    <property type="project" value="InterPro"/>
</dbReference>
<dbReference type="FunFam" id="1.20.120.1770:FF:000001">
    <property type="entry name" value="Cytochrome b reductase 1"/>
    <property type="match status" value="1"/>
</dbReference>
<feature type="transmembrane region" description="Helical" evidence="11">
    <location>
        <begin position="201"/>
        <end position="220"/>
    </location>
</feature>
<feature type="transmembrane region" description="Helical" evidence="11">
    <location>
        <begin position="51"/>
        <end position="74"/>
    </location>
</feature>
<evidence type="ECO:0000256" key="9">
    <source>
        <dbReference type="ARBA" id="ARBA00023004"/>
    </source>
</evidence>
<dbReference type="InterPro" id="IPR043205">
    <property type="entry name" value="CYB561/CYBRD1-like"/>
</dbReference>
<evidence type="ECO:0000256" key="2">
    <source>
        <dbReference type="ARBA" id="ARBA00004141"/>
    </source>
</evidence>
<evidence type="ECO:0000256" key="5">
    <source>
        <dbReference type="ARBA" id="ARBA00022692"/>
    </source>
</evidence>
<dbReference type="Gene3D" id="1.20.120.1770">
    <property type="match status" value="1"/>
</dbReference>
<evidence type="ECO:0000256" key="7">
    <source>
        <dbReference type="ARBA" id="ARBA00022982"/>
    </source>
</evidence>
<dbReference type="EMBL" id="OU900094">
    <property type="protein sequence ID" value="CAG9854291.1"/>
    <property type="molecule type" value="Genomic_DNA"/>
</dbReference>
<keyword evidence="8 11" id="KW-1133">Transmembrane helix</keyword>
<evidence type="ECO:0000256" key="1">
    <source>
        <dbReference type="ARBA" id="ARBA00001970"/>
    </source>
</evidence>
<reference evidence="13" key="1">
    <citation type="submission" date="2022-01" db="EMBL/GenBank/DDBJ databases">
        <authorList>
            <person name="King R."/>
        </authorList>
    </citation>
    <scope>NUCLEOTIDE SEQUENCE</scope>
</reference>
<evidence type="ECO:0000256" key="11">
    <source>
        <dbReference type="SAM" id="Phobius"/>
    </source>
</evidence>
<comment type="subcellular location">
    <subcellularLocation>
        <location evidence="2">Membrane</location>
        <topology evidence="2">Multi-pass membrane protein</topology>
    </subcellularLocation>
</comment>
<keyword evidence="6" id="KW-0479">Metal-binding</keyword>
<dbReference type="GO" id="GO:0016020">
    <property type="term" value="C:membrane"/>
    <property type="evidence" value="ECO:0007669"/>
    <property type="project" value="UniProtKB-SubCell"/>
</dbReference>
<evidence type="ECO:0000259" key="12">
    <source>
        <dbReference type="PROSITE" id="PS50939"/>
    </source>
</evidence>
<feature type="transmembrane region" description="Helical" evidence="11">
    <location>
        <begin position="94"/>
        <end position="113"/>
    </location>
</feature>